<evidence type="ECO:0000256" key="2">
    <source>
        <dbReference type="ARBA" id="ARBA00001974"/>
    </source>
</evidence>
<evidence type="ECO:0000256" key="3">
    <source>
        <dbReference type="ARBA" id="ARBA00006849"/>
    </source>
</evidence>
<comment type="similarity">
    <text evidence="3">Belongs to the xanthine dehydrogenase family.</text>
</comment>
<evidence type="ECO:0000256" key="8">
    <source>
        <dbReference type="ARBA" id="ARBA00023014"/>
    </source>
</evidence>
<dbReference type="EMBL" id="JAATJV010152294">
    <property type="protein sequence ID" value="MBZ3870787.1"/>
    <property type="molecule type" value="Genomic_DNA"/>
</dbReference>
<evidence type="ECO:0000313" key="13">
    <source>
        <dbReference type="Proteomes" id="UP001166674"/>
    </source>
</evidence>
<feature type="domain" description="Aldehyde oxidase/xanthine dehydrogenase second molybdopterin binding" evidence="11">
    <location>
        <begin position="74"/>
        <end position="154"/>
    </location>
</feature>
<keyword evidence="7" id="KW-0408">Iron</keyword>
<evidence type="ECO:0000256" key="5">
    <source>
        <dbReference type="ARBA" id="ARBA00022723"/>
    </source>
</evidence>
<keyword evidence="4" id="KW-0001">2Fe-2S</keyword>
<dbReference type="GO" id="GO:0051537">
    <property type="term" value="F:2 iron, 2 sulfur cluster binding"/>
    <property type="evidence" value="ECO:0007669"/>
    <property type="project" value="UniProtKB-KW"/>
</dbReference>
<keyword evidence="8" id="KW-0411">Iron-sulfur</keyword>
<evidence type="ECO:0000256" key="7">
    <source>
        <dbReference type="ARBA" id="ARBA00023004"/>
    </source>
</evidence>
<protein>
    <submittedName>
        <fullName evidence="12">Xanthine dehydrogenase/oxidase</fullName>
    </submittedName>
</protein>
<dbReference type="Proteomes" id="UP001166674">
    <property type="component" value="Unassembled WGS sequence"/>
</dbReference>
<keyword evidence="10" id="KW-0732">Signal</keyword>
<organism evidence="12 13">
    <name type="scientific">Sciurus carolinensis</name>
    <name type="common">Eastern gray squirrel</name>
    <dbReference type="NCBI Taxonomy" id="30640"/>
    <lineage>
        <taxon>Eukaryota</taxon>
        <taxon>Metazoa</taxon>
        <taxon>Chordata</taxon>
        <taxon>Craniata</taxon>
        <taxon>Vertebrata</taxon>
        <taxon>Euteleostomi</taxon>
        <taxon>Mammalia</taxon>
        <taxon>Eutheria</taxon>
        <taxon>Euarchontoglires</taxon>
        <taxon>Glires</taxon>
        <taxon>Rodentia</taxon>
        <taxon>Sciuromorpha</taxon>
        <taxon>Sciuridae</taxon>
        <taxon>Sciurinae</taxon>
        <taxon>Sciurini</taxon>
        <taxon>Sciurus</taxon>
    </lineage>
</organism>
<evidence type="ECO:0000256" key="6">
    <source>
        <dbReference type="ARBA" id="ARBA00023002"/>
    </source>
</evidence>
<dbReference type="GO" id="GO:0005506">
    <property type="term" value="F:iron ion binding"/>
    <property type="evidence" value="ECO:0007669"/>
    <property type="project" value="InterPro"/>
</dbReference>
<dbReference type="InterPro" id="IPR016208">
    <property type="entry name" value="Ald_Oxase/xanthine_DH-like"/>
</dbReference>
<dbReference type="AlphaFoldDB" id="A0AA41MF24"/>
<dbReference type="Pfam" id="PF20256">
    <property type="entry name" value="MoCoBD_2"/>
    <property type="match status" value="1"/>
</dbReference>
<name>A0AA41MF24_SCICA</name>
<evidence type="ECO:0000256" key="4">
    <source>
        <dbReference type="ARBA" id="ARBA00022714"/>
    </source>
</evidence>
<dbReference type="Gene3D" id="3.30.365.10">
    <property type="entry name" value="Aldehyde oxidase/xanthine dehydrogenase, molybdopterin binding domain"/>
    <property type="match status" value="2"/>
</dbReference>
<dbReference type="PANTHER" id="PTHR45444">
    <property type="entry name" value="XANTHINE DEHYDROGENASE"/>
    <property type="match status" value="1"/>
</dbReference>
<evidence type="ECO:0000256" key="9">
    <source>
        <dbReference type="ARBA" id="ARBA00034078"/>
    </source>
</evidence>
<evidence type="ECO:0000256" key="1">
    <source>
        <dbReference type="ARBA" id="ARBA00001924"/>
    </source>
</evidence>
<comment type="caution">
    <text evidence="12">The sequence shown here is derived from an EMBL/GenBank/DDBJ whole genome shotgun (WGS) entry which is preliminary data.</text>
</comment>
<feature type="signal peptide" evidence="10">
    <location>
        <begin position="1"/>
        <end position="20"/>
    </location>
</feature>
<accession>A0AA41MF24</accession>
<keyword evidence="5" id="KW-0479">Metal-binding</keyword>
<feature type="chain" id="PRO_5041328181" evidence="10">
    <location>
        <begin position="21"/>
        <end position="275"/>
    </location>
</feature>
<dbReference type="InterPro" id="IPR046867">
    <property type="entry name" value="AldOxase/xan_DH_MoCoBD2"/>
</dbReference>
<dbReference type="PANTHER" id="PTHR45444:SF3">
    <property type="entry name" value="XANTHINE DEHYDROGENASE"/>
    <property type="match status" value="1"/>
</dbReference>
<dbReference type="FunFam" id="3.30.365.10:FF:000002">
    <property type="entry name" value="Xanthine dehydrogenase oxidase"/>
    <property type="match status" value="1"/>
</dbReference>
<proteinExistence type="inferred from homology"/>
<evidence type="ECO:0000313" key="12">
    <source>
        <dbReference type="EMBL" id="MBZ3870787.1"/>
    </source>
</evidence>
<keyword evidence="13" id="KW-1185">Reference proteome</keyword>
<reference evidence="12" key="1">
    <citation type="submission" date="2020-03" db="EMBL/GenBank/DDBJ databases">
        <title>Studies in the Genomics of Life Span.</title>
        <authorList>
            <person name="Glass D."/>
        </authorList>
    </citation>
    <scope>NUCLEOTIDE SEQUENCE</scope>
    <source>
        <strain evidence="12">SUZIE</strain>
        <tissue evidence="12">Muscle</tissue>
    </source>
</reference>
<comment type="cofactor">
    <cofactor evidence="1">
        <name>Mo-molybdopterin</name>
        <dbReference type="ChEBI" id="CHEBI:71302"/>
    </cofactor>
</comment>
<comment type="cofactor">
    <cofactor evidence="9">
        <name>[2Fe-2S] cluster</name>
        <dbReference type="ChEBI" id="CHEBI:190135"/>
    </cofactor>
</comment>
<sequence>MLSSLLFWFPWLQIMERALFHMDNCYKIPNIRGTGRICKTNLPSNTAFRGFGGPQGMFIAEHWMSEVAVTCGLPAEEAGALIHVYTDGSVLLTHGGTEMGQGLHTKMVQVASRALKIPTSKIYISETSTNTVPNASPTAASVSADINGQAVYAVGEPPLFLAASIFFAIKDAIRAARAQRRDYSMKQLFQLDSPATPEKIRNACVDQFTTLVGSLSNTRSLRGRLGIDCFHSRGRFYRMEKRRGLLTGQPWVKDCLCCARWSRHLNLQRNKDKSL</sequence>
<dbReference type="InterPro" id="IPR037165">
    <property type="entry name" value="AldOxase/xan_DH_Mopterin-bd_sf"/>
</dbReference>
<evidence type="ECO:0000259" key="11">
    <source>
        <dbReference type="Pfam" id="PF20256"/>
    </source>
</evidence>
<comment type="cofactor">
    <cofactor evidence="2">
        <name>FAD</name>
        <dbReference type="ChEBI" id="CHEBI:57692"/>
    </cofactor>
</comment>
<gene>
    <name evidence="12" type="ORF">SUZIE_109735</name>
</gene>
<evidence type="ECO:0000256" key="10">
    <source>
        <dbReference type="SAM" id="SignalP"/>
    </source>
</evidence>
<keyword evidence="6" id="KW-0560">Oxidoreductase</keyword>
<dbReference type="GO" id="GO:0016491">
    <property type="term" value="F:oxidoreductase activity"/>
    <property type="evidence" value="ECO:0007669"/>
    <property type="project" value="UniProtKB-KW"/>
</dbReference>
<dbReference type="SUPFAM" id="SSF56003">
    <property type="entry name" value="Molybdenum cofactor-binding domain"/>
    <property type="match status" value="1"/>
</dbReference>